<protein>
    <submittedName>
        <fullName evidence="3">Uncharacterized protein</fullName>
    </submittedName>
</protein>
<gene>
    <name evidence="3" type="ORF">DCAR_0730179</name>
</gene>
<feature type="region of interest" description="Disordered" evidence="1">
    <location>
        <begin position="90"/>
        <end position="109"/>
    </location>
</feature>
<evidence type="ECO:0000256" key="1">
    <source>
        <dbReference type="SAM" id="MobiDB-lite"/>
    </source>
</evidence>
<name>A0A164UQ66_DAUCS</name>
<dbReference type="EMBL" id="CP093349">
    <property type="protein sequence ID" value="WOH10709.1"/>
    <property type="molecule type" value="Genomic_DNA"/>
</dbReference>
<reference evidence="3" key="1">
    <citation type="journal article" date="2016" name="Nat. Genet.">
        <title>A high-quality carrot genome assembly provides new insights into carotenoid accumulation and asterid genome evolution.</title>
        <authorList>
            <person name="Iorizzo M."/>
            <person name="Ellison S."/>
            <person name="Senalik D."/>
            <person name="Zeng P."/>
            <person name="Satapoomin P."/>
            <person name="Huang J."/>
            <person name="Bowman M."/>
            <person name="Iovene M."/>
            <person name="Sanseverino W."/>
            <person name="Cavagnaro P."/>
            <person name="Yildiz M."/>
            <person name="Macko-Podgorni A."/>
            <person name="Moranska E."/>
            <person name="Grzebelus E."/>
            <person name="Grzebelus D."/>
            <person name="Ashrafi H."/>
            <person name="Zheng Z."/>
            <person name="Cheng S."/>
            <person name="Spooner D."/>
            <person name="Van Deynze A."/>
            <person name="Simon P."/>
        </authorList>
    </citation>
    <scope>NUCLEOTIDE SEQUENCE</scope>
    <source>
        <tissue evidence="3">Leaf</tissue>
    </source>
</reference>
<reference evidence="3" key="2">
    <citation type="submission" date="2022-03" db="EMBL/GenBank/DDBJ databases">
        <title>Draft title - Genomic analysis of global carrot germplasm unveils the trajectory of domestication and the origin of high carotenoid orange carrot.</title>
        <authorList>
            <person name="Iorizzo M."/>
            <person name="Ellison S."/>
            <person name="Senalik D."/>
            <person name="Macko-Podgorni A."/>
            <person name="Grzebelus D."/>
            <person name="Bostan H."/>
            <person name="Rolling W."/>
            <person name="Curaba J."/>
            <person name="Simon P."/>
        </authorList>
    </citation>
    <scope>NUCLEOTIDE SEQUENCE</scope>
    <source>
        <tissue evidence="3">Leaf</tissue>
    </source>
</reference>
<sequence length="109" mass="12549">MLRKIISSWWCKASLYVHEPAIRRAYEVLRTHPHVRVVHVSSTSLSMRLLAASWIVLASTLLIAEVIIPRRNKIAHEDEFWASVLENDTVGGESVSRGEKEFKKNQYFS</sequence>
<dbReference type="Proteomes" id="UP000077755">
    <property type="component" value="Chromosome 7"/>
</dbReference>
<evidence type="ECO:0000313" key="4">
    <source>
        <dbReference type="Proteomes" id="UP000077755"/>
    </source>
</evidence>
<dbReference type="AlphaFoldDB" id="A0A164UQ66"/>
<evidence type="ECO:0000256" key="2">
    <source>
        <dbReference type="SAM" id="Phobius"/>
    </source>
</evidence>
<evidence type="ECO:0000313" key="3">
    <source>
        <dbReference type="EMBL" id="WOH10709.1"/>
    </source>
</evidence>
<accession>A0A164UQ66</accession>
<feature type="compositionally biased region" description="Basic and acidic residues" evidence="1">
    <location>
        <begin position="96"/>
        <end position="109"/>
    </location>
</feature>
<dbReference type="Gramene" id="KZM89207">
    <property type="protein sequence ID" value="KZM89207"/>
    <property type="gene ID" value="DCAR_026282"/>
</dbReference>
<keyword evidence="2" id="KW-1133">Transmembrane helix</keyword>
<organism evidence="3 4">
    <name type="scientific">Daucus carota subsp. sativus</name>
    <name type="common">Carrot</name>
    <dbReference type="NCBI Taxonomy" id="79200"/>
    <lineage>
        <taxon>Eukaryota</taxon>
        <taxon>Viridiplantae</taxon>
        <taxon>Streptophyta</taxon>
        <taxon>Embryophyta</taxon>
        <taxon>Tracheophyta</taxon>
        <taxon>Spermatophyta</taxon>
        <taxon>Magnoliopsida</taxon>
        <taxon>eudicotyledons</taxon>
        <taxon>Gunneridae</taxon>
        <taxon>Pentapetalae</taxon>
        <taxon>asterids</taxon>
        <taxon>campanulids</taxon>
        <taxon>Apiales</taxon>
        <taxon>Apiaceae</taxon>
        <taxon>Apioideae</taxon>
        <taxon>Scandiceae</taxon>
        <taxon>Daucinae</taxon>
        <taxon>Daucus</taxon>
        <taxon>Daucus sect. Daucus</taxon>
    </lineage>
</organism>
<keyword evidence="2" id="KW-0472">Membrane</keyword>
<keyword evidence="2" id="KW-0812">Transmembrane</keyword>
<keyword evidence="4" id="KW-1185">Reference proteome</keyword>
<feature type="transmembrane region" description="Helical" evidence="2">
    <location>
        <begin position="49"/>
        <end position="68"/>
    </location>
</feature>
<proteinExistence type="predicted"/>